<gene>
    <name evidence="1" type="ORF">R2D22_13420</name>
</gene>
<dbReference type="EMBL" id="CP137573">
    <property type="protein sequence ID" value="WOX22339.1"/>
    <property type="molecule type" value="Genomic_DNA"/>
</dbReference>
<dbReference type="Proteomes" id="UP001301731">
    <property type="component" value="Chromosome"/>
</dbReference>
<accession>A0ABZ0LSC1</accession>
<proteinExistence type="predicted"/>
<evidence type="ECO:0000313" key="1">
    <source>
        <dbReference type="EMBL" id="WOX22339.1"/>
    </source>
</evidence>
<evidence type="ECO:0000313" key="2">
    <source>
        <dbReference type="Proteomes" id="UP001301731"/>
    </source>
</evidence>
<dbReference type="RefSeq" id="WP_318103372.1">
    <property type="nucleotide sequence ID" value="NZ_CP137573.1"/>
</dbReference>
<name>A0ABZ0LSC1_9ACTN</name>
<organism evidence="1 2">
    <name type="scientific">Streptomyces solicathayae</name>
    <dbReference type="NCBI Taxonomy" id="3081768"/>
    <lineage>
        <taxon>Bacteria</taxon>
        <taxon>Bacillati</taxon>
        <taxon>Actinomycetota</taxon>
        <taxon>Actinomycetes</taxon>
        <taxon>Kitasatosporales</taxon>
        <taxon>Streptomycetaceae</taxon>
        <taxon>Streptomyces</taxon>
    </lineage>
</organism>
<evidence type="ECO:0008006" key="3">
    <source>
        <dbReference type="Google" id="ProtNLM"/>
    </source>
</evidence>
<reference evidence="1 2" key="1">
    <citation type="submission" date="2023-10" db="EMBL/GenBank/DDBJ databases">
        <title>The genome sequence of Streptomyces sp. HUAS YS2.</title>
        <authorList>
            <person name="Mo P."/>
        </authorList>
    </citation>
    <scope>NUCLEOTIDE SEQUENCE [LARGE SCALE GENOMIC DNA]</scope>
    <source>
        <strain evidence="1 2">HUAS YS2</strain>
    </source>
</reference>
<sequence>MRPELEARRETPDGGRHVFAVDEEQFHLLRRALVTYLGEERDPVARALVLGPDRAGLEAALQVERNYADVVPGPLPLTFDEVRGLYGMLLTVATFWPASEEDFVKRVGHFRETVRQLAGLLVWALRGSA</sequence>
<protein>
    <recommendedName>
        <fullName evidence="3">TetR family transcriptional regulator</fullName>
    </recommendedName>
</protein>
<keyword evidence="2" id="KW-1185">Reference proteome</keyword>